<dbReference type="InterPro" id="IPR050130">
    <property type="entry name" value="ClpA_ClpB"/>
</dbReference>
<dbReference type="AlphaFoldDB" id="A0AAD7PZ06"/>
<dbReference type="Proteomes" id="UP001163823">
    <property type="component" value="Chromosome 4"/>
</dbReference>
<comment type="caution">
    <text evidence="4">The sequence shown here is derived from an EMBL/GenBank/DDBJ whole genome shotgun (WGS) entry which is preliminary data.</text>
</comment>
<dbReference type="GO" id="GO:0005524">
    <property type="term" value="F:ATP binding"/>
    <property type="evidence" value="ECO:0007669"/>
    <property type="project" value="UniProtKB-KW"/>
</dbReference>
<feature type="domain" description="ATPase AAA-type core" evidence="3">
    <location>
        <begin position="67"/>
        <end position="135"/>
    </location>
</feature>
<gene>
    <name evidence="4" type="ORF">O6P43_009750</name>
</gene>
<dbReference type="GO" id="GO:0016887">
    <property type="term" value="F:ATP hydrolysis activity"/>
    <property type="evidence" value="ECO:0007669"/>
    <property type="project" value="InterPro"/>
</dbReference>
<protein>
    <submittedName>
        <fullName evidence="4">ATP-dependent Clp protease ATP-binding subunit ClpA-like, chloroplastic</fullName>
    </submittedName>
</protein>
<dbReference type="PRINTS" id="PR00300">
    <property type="entry name" value="CLPPROTEASEA"/>
</dbReference>
<name>A0AAD7PZ06_QUISA</name>
<evidence type="ECO:0000313" key="5">
    <source>
        <dbReference type="Proteomes" id="UP001163823"/>
    </source>
</evidence>
<evidence type="ECO:0000256" key="1">
    <source>
        <dbReference type="ARBA" id="ARBA00022741"/>
    </source>
</evidence>
<evidence type="ECO:0000256" key="2">
    <source>
        <dbReference type="ARBA" id="ARBA00022840"/>
    </source>
</evidence>
<evidence type="ECO:0000313" key="4">
    <source>
        <dbReference type="EMBL" id="KAJ7971772.1"/>
    </source>
</evidence>
<proteinExistence type="predicted"/>
<dbReference type="Pfam" id="PF07724">
    <property type="entry name" value="AAA_2"/>
    <property type="match status" value="1"/>
</dbReference>
<dbReference type="GO" id="GO:0005737">
    <property type="term" value="C:cytoplasm"/>
    <property type="evidence" value="ECO:0007669"/>
    <property type="project" value="TreeGrafter"/>
</dbReference>
<evidence type="ECO:0000259" key="3">
    <source>
        <dbReference type="Pfam" id="PF07724"/>
    </source>
</evidence>
<keyword evidence="5" id="KW-1185">Reference proteome</keyword>
<dbReference type="InterPro" id="IPR001270">
    <property type="entry name" value="ClpA/B"/>
</dbReference>
<dbReference type="Gene3D" id="3.40.50.300">
    <property type="entry name" value="P-loop containing nucleotide triphosphate hydrolases"/>
    <property type="match status" value="1"/>
</dbReference>
<reference evidence="4" key="1">
    <citation type="journal article" date="2023" name="Science">
        <title>Elucidation of the pathway for biosynthesis of saponin adjuvants from the soapbark tree.</title>
        <authorList>
            <person name="Reed J."/>
            <person name="Orme A."/>
            <person name="El-Demerdash A."/>
            <person name="Owen C."/>
            <person name="Martin L.B.B."/>
            <person name="Misra R.C."/>
            <person name="Kikuchi S."/>
            <person name="Rejzek M."/>
            <person name="Martin A.C."/>
            <person name="Harkess A."/>
            <person name="Leebens-Mack J."/>
            <person name="Louveau T."/>
            <person name="Stephenson M.J."/>
            <person name="Osbourn A."/>
        </authorList>
    </citation>
    <scope>NUCLEOTIDE SEQUENCE</scope>
    <source>
        <strain evidence="4">S10</strain>
    </source>
</reference>
<sequence>MKGSTIDSNVFVTEKDIQYTVSMWTGDPVEKVSLEESDKLLNLEKTLHKRIIGRHETVEAVRDPKHPVASFLFTDPTGVGKTELANALAIEYFGNKEAMIRLDMSEFMEKHTVSKLIRSPPGYIGYENGGQLTEVI</sequence>
<keyword evidence="4" id="KW-0645">Protease</keyword>
<keyword evidence="2 4" id="KW-0067">ATP-binding</keyword>
<accession>A0AAD7PZ06</accession>
<dbReference type="EMBL" id="JARAOO010000004">
    <property type="protein sequence ID" value="KAJ7971772.1"/>
    <property type="molecule type" value="Genomic_DNA"/>
</dbReference>
<keyword evidence="1" id="KW-0547">Nucleotide-binding</keyword>
<dbReference type="GO" id="GO:0006508">
    <property type="term" value="P:proteolysis"/>
    <property type="evidence" value="ECO:0007669"/>
    <property type="project" value="UniProtKB-KW"/>
</dbReference>
<dbReference type="InterPro" id="IPR003959">
    <property type="entry name" value="ATPase_AAA_core"/>
</dbReference>
<dbReference type="PANTHER" id="PTHR11638">
    <property type="entry name" value="ATP-DEPENDENT CLP PROTEASE"/>
    <property type="match status" value="1"/>
</dbReference>
<dbReference type="GO" id="GO:0034605">
    <property type="term" value="P:cellular response to heat"/>
    <property type="evidence" value="ECO:0007669"/>
    <property type="project" value="TreeGrafter"/>
</dbReference>
<organism evidence="4 5">
    <name type="scientific">Quillaja saponaria</name>
    <name type="common">Soap bark tree</name>
    <dbReference type="NCBI Taxonomy" id="32244"/>
    <lineage>
        <taxon>Eukaryota</taxon>
        <taxon>Viridiplantae</taxon>
        <taxon>Streptophyta</taxon>
        <taxon>Embryophyta</taxon>
        <taxon>Tracheophyta</taxon>
        <taxon>Spermatophyta</taxon>
        <taxon>Magnoliopsida</taxon>
        <taxon>eudicotyledons</taxon>
        <taxon>Gunneridae</taxon>
        <taxon>Pentapetalae</taxon>
        <taxon>rosids</taxon>
        <taxon>fabids</taxon>
        <taxon>Fabales</taxon>
        <taxon>Quillajaceae</taxon>
        <taxon>Quillaja</taxon>
    </lineage>
</organism>
<keyword evidence="4" id="KW-0378">Hydrolase</keyword>
<dbReference type="InterPro" id="IPR027417">
    <property type="entry name" value="P-loop_NTPase"/>
</dbReference>
<dbReference type="GO" id="GO:0008233">
    <property type="term" value="F:peptidase activity"/>
    <property type="evidence" value="ECO:0007669"/>
    <property type="project" value="UniProtKB-KW"/>
</dbReference>
<dbReference type="KEGG" id="qsa:O6P43_009750"/>
<dbReference type="PANTHER" id="PTHR11638:SF189">
    <property type="entry name" value="CLP R DOMAIN-CONTAINING PROTEIN"/>
    <property type="match status" value="1"/>
</dbReference>
<dbReference type="SUPFAM" id="SSF52540">
    <property type="entry name" value="P-loop containing nucleoside triphosphate hydrolases"/>
    <property type="match status" value="1"/>
</dbReference>